<dbReference type="InterPro" id="IPR019546">
    <property type="entry name" value="TAT_signal_bac_arc"/>
</dbReference>
<dbReference type="InterPro" id="IPR036991">
    <property type="entry name" value="Fe_hydrogenase_ssu_sf"/>
</dbReference>
<keyword evidence="3" id="KW-0479">Metal-binding</keyword>
<dbReference type="EMBL" id="FZOC01000003">
    <property type="protein sequence ID" value="SNR91521.1"/>
    <property type="molecule type" value="Genomic_DNA"/>
</dbReference>
<proteinExistence type="predicted"/>
<evidence type="ECO:0000256" key="4">
    <source>
        <dbReference type="ARBA" id="ARBA00023014"/>
    </source>
</evidence>
<comment type="subcellular location">
    <subcellularLocation>
        <location evidence="1">Periplasm</location>
    </subcellularLocation>
</comment>
<dbReference type="Pfam" id="PF02256">
    <property type="entry name" value="Fe_hyd_SSU"/>
    <property type="match status" value="1"/>
</dbReference>
<evidence type="ECO:0000256" key="3">
    <source>
        <dbReference type="ARBA" id="ARBA00022723"/>
    </source>
</evidence>
<evidence type="ECO:0000313" key="7">
    <source>
        <dbReference type="EMBL" id="SNR91521.1"/>
    </source>
</evidence>
<dbReference type="Gene3D" id="4.10.260.20">
    <property type="entry name" value="Iron hydrogenase, small subunit"/>
    <property type="match status" value="1"/>
</dbReference>
<keyword evidence="4" id="KW-0408">Iron</keyword>
<dbReference type="GO" id="GO:0009055">
    <property type="term" value="F:electron transfer activity"/>
    <property type="evidence" value="ECO:0007669"/>
    <property type="project" value="InterPro"/>
</dbReference>
<organism evidence="7 8">
    <name type="scientific">Humidesulfovibrio mexicanus</name>
    <dbReference type="NCBI Taxonomy" id="147047"/>
    <lineage>
        <taxon>Bacteria</taxon>
        <taxon>Pseudomonadati</taxon>
        <taxon>Thermodesulfobacteriota</taxon>
        <taxon>Desulfovibrionia</taxon>
        <taxon>Desulfovibrionales</taxon>
        <taxon>Desulfovibrionaceae</taxon>
        <taxon>Humidesulfovibrio</taxon>
    </lineage>
</organism>
<dbReference type="GO" id="GO:0042597">
    <property type="term" value="C:periplasmic space"/>
    <property type="evidence" value="ECO:0007669"/>
    <property type="project" value="UniProtKB-SubCell"/>
</dbReference>
<dbReference type="PROSITE" id="PS51318">
    <property type="entry name" value="TAT"/>
    <property type="match status" value="1"/>
</dbReference>
<sequence length="118" mass="12806">MSEHMDCTRRQFLKIAGTAAAVAAVATTLPGIATEAQAAELDLLTKRQTGVYAADANPKLYKLRKSQDNPMIKKIYAKDGFLSEGPCGHKSHELLHTHYVDRSASIKALKAKGIKLKA</sequence>
<keyword evidence="4" id="KW-0411">Iron-sulfur</keyword>
<keyword evidence="8" id="KW-1185">Reference proteome</keyword>
<keyword evidence="5" id="KW-0732">Signal</keyword>
<evidence type="ECO:0000256" key="2">
    <source>
        <dbReference type="ARBA" id="ARBA00011771"/>
    </source>
</evidence>
<dbReference type="GO" id="GO:0005506">
    <property type="term" value="F:iron ion binding"/>
    <property type="evidence" value="ECO:0007669"/>
    <property type="project" value="InterPro"/>
</dbReference>
<dbReference type="InterPro" id="IPR003149">
    <property type="entry name" value="Fe_hydrogenase_ssu"/>
</dbReference>
<feature type="domain" description="Iron hydrogenase small subunit" evidence="6">
    <location>
        <begin position="38"/>
        <end position="103"/>
    </location>
</feature>
<dbReference type="InterPro" id="IPR008953">
    <property type="entry name" value="Fe_hydrogenase_HydB"/>
</dbReference>
<evidence type="ECO:0000259" key="6">
    <source>
        <dbReference type="SMART" id="SM00902"/>
    </source>
</evidence>
<reference evidence="7 8" key="1">
    <citation type="submission" date="2017-06" db="EMBL/GenBank/DDBJ databases">
        <authorList>
            <person name="Kim H.J."/>
            <person name="Triplett B.A."/>
        </authorList>
    </citation>
    <scope>NUCLEOTIDE SEQUENCE [LARGE SCALE GENOMIC DNA]</scope>
    <source>
        <strain evidence="7 8">DSM 13116</strain>
    </source>
</reference>
<comment type="subunit">
    <text evidence="2">Heterodimer of a large and a small subunit.</text>
</comment>
<dbReference type="SMART" id="SM00902">
    <property type="entry name" value="Fe_hyd_SSU"/>
    <property type="match status" value="1"/>
</dbReference>
<dbReference type="NCBIfam" id="TIGR01409">
    <property type="entry name" value="TAT_signal_seq"/>
    <property type="match status" value="1"/>
</dbReference>
<feature type="signal peptide" evidence="5">
    <location>
        <begin position="1"/>
        <end position="38"/>
    </location>
</feature>
<feature type="chain" id="PRO_5013394256" evidence="5">
    <location>
        <begin position="39"/>
        <end position="118"/>
    </location>
</feature>
<dbReference type="RefSeq" id="WP_235641559.1">
    <property type="nucleotide sequence ID" value="NZ_FZOC01000003.1"/>
</dbReference>
<dbReference type="Proteomes" id="UP000198324">
    <property type="component" value="Unassembled WGS sequence"/>
</dbReference>
<dbReference type="AlphaFoldDB" id="A0A239A879"/>
<evidence type="ECO:0000256" key="5">
    <source>
        <dbReference type="SAM" id="SignalP"/>
    </source>
</evidence>
<dbReference type="SUPFAM" id="SSF48674">
    <property type="entry name" value="Fe-only hydrogenase smaller subunit"/>
    <property type="match status" value="1"/>
</dbReference>
<dbReference type="InterPro" id="IPR006311">
    <property type="entry name" value="TAT_signal"/>
</dbReference>
<accession>A0A239A879</accession>
<evidence type="ECO:0000256" key="1">
    <source>
        <dbReference type="ARBA" id="ARBA00004418"/>
    </source>
</evidence>
<evidence type="ECO:0000313" key="8">
    <source>
        <dbReference type="Proteomes" id="UP000198324"/>
    </source>
</evidence>
<dbReference type="GO" id="GO:0051536">
    <property type="term" value="F:iron-sulfur cluster binding"/>
    <property type="evidence" value="ECO:0007669"/>
    <property type="project" value="UniProtKB-KW"/>
</dbReference>
<dbReference type="GO" id="GO:0008901">
    <property type="term" value="F:ferredoxin hydrogenase activity"/>
    <property type="evidence" value="ECO:0007669"/>
    <property type="project" value="InterPro"/>
</dbReference>
<gene>
    <name evidence="7" type="ORF">SAMN04488503_1887</name>
</gene>
<name>A0A239A879_9BACT</name>
<protein>
    <submittedName>
        <fullName evidence="7">Ferredoxin hydrogenase small subunit</fullName>
    </submittedName>
</protein>
<dbReference type="Pfam" id="PF10518">
    <property type="entry name" value="TAT_signal"/>
    <property type="match status" value="1"/>
</dbReference>